<comment type="caution">
    <text evidence="2">The sequence shown here is derived from an EMBL/GenBank/DDBJ whole genome shotgun (WGS) entry which is preliminary data.</text>
</comment>
<gene>
    <name evidence="2" type="ORF">LY79DRAFT_20895</name>
</gene>
<proteinExistence type="predicted"/>
<organism evidence="2 3">
    <name type="scientific">Colletotrichum navitas</name>
    <dbReference type="NCBI Taxonomy" id="681940"/>
    <lineage>
        <taxon>Eukaryota</taxon>
        <taxon>Fungi</taxon>
        <taxon>Dikarya</taxon>
        <taxon>Ascomycota</taxon>
        <taxon>Pezizomycotina</taxon>
        <taxon>Sordariomycetes</taxon>
        <taxon>Hypocreomycetidae</taxon>
        <taxon>Glomerellales</taxon>
        <taxon>Glomerellaceae</taxon>
        <taxon>Colletotrichum</taxon>
        <taxon>Colletotrichum graminicola species complex</taxon>
    </lineage>
</organism>
<protein>
    <submittedName>
        <fullName evidence="2">Uncharacterized protein</fullName>
    </submittedName>
</protein>
<accession>A0AAD8VDD6</accession>
<dbReference type="RefSeq" id="XP_060420981.1">
    <property type="nucleotide sequence ID" value="XM_060551523.1"/>
</dbReference>
<evidence type="ECO:0000256" key="1">
    <source>
        <dbReference type="SAM" id="MobiDB-lite"/>
    </source>
</evidence>
<evidence type="ECO:0000313" key="2">
    <source>
        <dbReference type="EMBL" id="KAK1600485.1"/>
    </source>
</evidence>
<reference evidence="2" key="1">
    <citation type="submission" date="2021-06" db="EMBL/GenBank/DDBJ databases">
        <title>Comparative genomics, transcriptomics and evolutionary studies reveal genomic signatures of adaptation to plant cell wall in hemibiotrophic fungi.</title>
        <authorList>
            <consortium name="DOE Joint Genome Institute"/>
            <person name="Baroncelli R."/>
            <person name="Diaz J.F."/>
            <person name="Benocci T."/>
            <person name="Peng M."/>
            <person name="Battaglia E."/>
            <person name="Haridas S."/>
            <person name="Andreopoulos W."/>
            <person name="Labutti K."/>
            <person name="Pangilinan J."/>
            <person name="Floch G.L."/>
            <person name="Makela M.R."/>
            <person name="Henrissat B."/>
            <person name="Grigoriev I.V."/>
            <person name="Crouch J.A."/>
            <person name="De Vries R.P."/>
            <person name="Sukno S.A."/>
            <person name="Thon M.R."/>
        </authorList>
    </citation>
    <scope>NUCLEOTIDE SEQUENCE</scope>
    <source>
        <strain evidence="2">CBS 125086</strain>
    </source>
</reference>
<dbReference type="EMBL" id="JAHLJV010000001">
    <property type="protein sequence ID" value="KAK1600485.1"/>
    <property type="molecule type" value="Genomic_DNA"/>
</dbReference>
<sequence length="250" mass="27685">MALLQDLYVSSCHRCRLRRLVTAFPLRPMQVAGTEKASVVGSGATMPDTCAALVSFDQTTVGRKQSHRGQHELPCQPLCSTKRRLHRREVQVSQPLSNAPRPKPHCGARKRGKSLPWVRHGTFLALPPTKLRQEEEEEKIRIIKERTGESGGKGSQVNRHTMDVWQILARVDAFQVRAPKRFRGKTRQHPPWEGNSPGRPLECPRYSQVAGKGVNATLGSSSVFRCSVVIILLLSQWAGGCSIGFPGPEG</sequence>
<keyword evidence="3" id="KW-1185">Reference proteome</keyword>
<feature type="region of interest" description="Disordered" evidence="1">
    <location>
        <begin position="89"/>
        <end position="112"/>
    </location>
</feature>
<evidence type="ECO:0000313" key="3">
    <source>
        <dbReference type="Proteomes" id="UP001230504"/>
    </source>
</evidence>
<dbReference type="AlphaFoldDB" id="A0AAD8VDD6"/>
<dbReference type="Proteomes" id="UP001230504">
    <property type="component" value="Unassembled WGS sequence"/>
</dbReference>
<dbReference type="GeneID" id="85435763"/>
<name>A0AAD8VDD6_9PEZI</name>
<feature type="compositionally biased region" description="Basic residues" evidence="1">
    <location>
        <begin position="102"/>
        <end position="112"/>
    </location>
</feature>